<reference evidence="2 3" key="1">
    <citation type="journal article" date="2015" name="Int. J. Syst. Evol. Microbiol.">
        <title>Roseomonas oryzae sp. nov., isolated from paddy rhizosphere soil.</title>
        <authorList>
            <person name="Ramaprasad E.V."/>
            <person name="Sasikala Ch."/>
            <person name="Ramana Ch.V."/>
        </authorList>
    </citation>
    <scope>NUCLEOTIDE SEQUENCE [LARGE SCALE GENOMIC DNA]</scope>
    <source>
        <strain evidence="2 3">KCTC 42542</strain>
    </source>
</reference>
<feature type="transmembrane region" description="Helical" evidence="1">
    <location>
        <begin position="12"/>
        <end position="31"/>
    </location>
</feature>
<organism evidence="2 3">
    <name type="scientific">Teichococcus oryzae</name>
    <dbReference type="NCBI Taxonomy" id="1608942"/>
    <lineage>
        <taxon>Bacteria</taxon>
        <taxon>Pseudomonadati</taxon>
        <taxon>Pseudomonadota</taxon>
        <taxon>Alphaproteobacteria</taxon>
        <taxon>Acetobacterales</taxon>
        <taxon>Roseomonadaceae</taxon>
        <taxon>Roseomonas</taxon>
    </lineage>
</organism>
<gene>
    <name evidence="2" type="ORF">F0Q34_08130</name>
</gene>
<dbReference type="InterPro" id="IPR008621">
    <property type="entry name" value="Cbb3-typ_cyt_oxidase_comp"/>
</dbReference>
<comment type="caution">
    <text evidence="2">The sequence shown here is derived from an EMBL/GenBank/DDBJ whole genome shotgun (WGS) entry which is preliminary data.</text>
</comment>
<keyword evidence="1" id="KW-0472">Membrane</keyword>
<proteinExistence type="predicted"/>
<evidence type="ECO:0000256" key="1">
    <source>
        <dbReference type="SAM" id="Phobius"/>
    </source>
</evidence>
<sequence>MTMLDFLHDWLPSIWVAWFFAVFLLILVRTLRPSRRAALERQAMIPLQDDAG</sequence>
<evidence type="ECO:0000313" key="3">
    <source>
        <dbReference type="Proteomes" id="UP000322110"/>
    </source>
</evidence>
<dbReference type="EMBL" id="VUKA01000002">
    <property type="protein sequence ID" value="KAA2213999.1"/>
    <property type="molecule type" value="Genomic_DNA"/>
</dbReference>
<keyword evidence="1" id="KW-0812">Transmembrane</keyword>
<dbReference type="Pfam" id="PF05545">
    <property type="entry name" value="FixQ"/>
    <property type="match status" value="1"/>
</dbReference>
<protein>
    <submittedName>
        <fullName evidence="2">Cbb3-type cytochrome c oxidase subunit 3</fullName>
    </submittedName>
</protein>
<evidence type="ECO:0000313" key="2">
    <source>
        <dbReference type="EMBL" id="KAA2213999.1"/>
    </source>
</evidence>
<dbReference type="RefSeq" id="WP_149811655.1">
    <property type="nucleotide sequence ID" value="NZ_VUKA01000002.1"/>
</dbReference>
<keyword evidence="1" id="KW-1133">Transmembrane helix</keyword>
<name>A0A5B2TII5_9PROT</name>
<dbReference type="AlphaFoldDB" id="A0A5B2TII5"/>
<accession>A0A5B2TII5</accession>
<dbReference type="OrthoDB" id="7173870at2"/>
<dbReference type="Proteomes" id="UP000322110">
    <property type="component" value="Unassembled WGS sequence"/>
</dbReference>
<keyword evidence="3" id="KW-1185">Reference proteome</keyword>